<dbReference type="STRING" id="1071918.SAMN05421544_1303"/>
<protein>
    <submittedName>
        <fullName evidence="1">Phage virion morphogenesis family protein</fullName>
    </submittedName>
</protein>
<dbReference type="RefSeq" id="WP_092738089.1">
    <property type="nucleotide sequence ID" value="NZ_FNAS01000030.1"/>
</dbReference>
<evidence type="ECO:0000313" key="2">
    <source>
        <dbReference type="Proteomes" id="UP000198517"/>
    </source>
</evidence>
<sequence>MTAEEFIKQTQERLAQTMRELPAAIGEEVVNFAQDNFNRQSYNGEAWQKRKNPTKWGKRDEEGRVLLVKTAKLRRSIRIGRIEKDRVTIVAGGTDVPYAKTHNEGFSGVVKQNVNPFLRRGKKGQAIPVKGFSRTINQNIPKRQFIGNEESSSELRQRIKNTVTLELQKIFKK</sequence>
<organism evidence="1 2">
    <name type="scientific">Riemerella columbipharyngis</name>
    <dbReference type="NCBI Taxonomy" id="1071918"/>
    <lineage>
        <taxon>Bacteria</taxon>
        <taxon>Pseudomonadati</taxon>
        <taxon>Bacteroidota</taxon>
        <taxon>Flavobacteriia</taxon>
        <taxon>Flavobacteriales</taxon>
        <taxon>Weeksellaceae</taxon>
        <taxon>Riemerella</taxon>
    </lineage>
</organism>
<evidence type="ECO:0000313" key="1">
    <source>
        <dbReference type="EMBL" id="SDE80224.1"/>
    </source>
</evidence>
<dbReference type="OrthoDB" id="964176at2"/>
<gene>
    <name evidence="1" type="ORF">SAMN05421544_1303</name>
</gene>
<keyword evidence="2" id="KW-1185">Reference proteome</keyword>
<accession>A0A1G7FWF4</accession>
<dbReference type="AlphaFoldDB" id="A0A1G7FWF4"/>
<name>A0A1G7FWF4_9FLAO</name>
<dbReference type="InterPro" id="IPR006522">
    <property type="entry name" value="Phage_virion_morphogenesis"/>
</dbReference>
<dbReference type="Pfam" id="PF05069">
    <property type="entry name" value="Phage_tail_S"/>
    <property type="match status" value="1"/>
</dbReference>
<reference evidence="1 2" key="1">
    <citation type="submission" date="2016-10" db="EMBL/GenBank/DDBJ databases">
        <authorList>
            <person name="de Groot N.N."/>
        </authorList>
    </citation>
    <scope>NUCLEOTIDE SEQUENCE [LARGE SCALE GENOMIC DNA]</scope>
    <source>
        <strain evidence="1 2">DSM 24015</strain>
    </source>
</reference>
<dbReference type="EMBL" id="FNAS01000030">
    <property type="protein sequence ID" value="SDE80224.1"/>
    <property type="molecule type" value="Genomic_DNA"/>
</dbReference>
<dbReference type="Proteomes" id="UP000198517">
    <property type="component" value="Unassembled WGS sequence"/>
</dbReference>
<proteinExistence type="predicted"/>